<dbReference type="InterPro" id="IPR017907">
    <property type="entry name" value="Znf_RING_CS"/>
</dbReference>
<dbReference type="Proteomes" id="UP001233172">
    <property type="component" value="Unassembled WGS sequence"/>
</dbReference>
<evidence type="ECO:0000313" key="7">
    <source>
        <dbReference type="EMBL" id="KAK0063569.1"/>
    </source>
</evidence>
<keyword evidence="8" id="KW-1185">Reference proteome</keyword>
<dbReference type="EMBL" id="JASAOG010000021">
    <property type="protein sequence ID" value="KAK0063569.1"/>
    <property type="molecule type" value="Genomic_DNA"/>
</dbReference>
<dbReference type="PROSITE" id="PS50089">
    <property type="entry name" value="ZF_RING_2"/>
    <property type="match status" value="1"/>
</dbReference>
<evidence type="ECO:0000256" key="5">
    <source>
        <dbReference type="SAM" id="Coils"/>
    </source>
</evidence>
<dbReference type="InterPro" id="IPR001841">
    <property type="entry name" value="Znf_RING"/>
</dbReference>
<dbReference type="SUPFAM" id="SSF57850">
    <property type="entry name" value="RING/U-box"/>
    <property type="match status" value="1"/>
</dbReference>
<sequence>MSHGRARTFEGKARTFKSEQELRRQRQDIQTQRERLRTILRRIRNAYLSLKCPGCKNTFTSKGNHCLKVLRCGHSLCKVCVPVYTVKCTCFCPVDNVETIVERKLATNKQVAAILERLELLFSNRKYIP</sequence>
<evidence type="ECO:0000259" key="6">
    <source>
        <dbReference type="PROSITE" id="PS50089"/>
    </source>
</evidence>
<name>A0AAD8BZ67_BIOPF</name>
<comment type="caution">
    <text evidence="7">The sequence shown here is derived from an EMBL/GenBank/DDBJ whole genome shotgun (WGS) entry which is preliminary data.</text>
</comment>
<dbReference type="GO" id="GO:0008270">
    <property type="term" value="F:zinc ion binding"/>
    <property type="evidence" value="ECO:0007669"/>
    <property type="project" value="UniProtKB-KW"/>
</dbReference>
<evidence type="ECO:0000256" key="2">
    <source>
        <dbReference type="ARBA" id="ARBA00022771"/>
    </source>
</evidence>
<evidence type="ECO:0000313" key="8">
    <source>
        <dbReference type="Proteomes" id="UP001233172"/>
    </source>
</evidence>
<dbReference type="PROSITE" id="PS00518">
    <property type="entry name" value="ZF_RING_1"/>
    <property type="match status" value="1"/>
</dbReference>
<keyword evidence="1" id="KW-0479">Metal-binding</keyword>
<keyword evidence="5" id="KW-0175">Coiled coil</keyword>
<protein>
    <recommendedName>
        <fullName evidence="6">RING-type domain-containing protein</fullName>
    </recommendedName>
</protein>
<accession>A0AAD8BZ67</accession>
<organism evidence="7 8">
    <name type="scientific">Biomphalaria pfeifferi</name>
    <name type="common">Bloodfluke planorb</name>
    <name type="synonym">Freshwater snail</name>
    <dbReference type="NCBI Taxonomy" id="112525"/>
    <lineage>
        <taxon>Eukaryota</taxon>
        <taxon>Metazoa</taxon>
        <taxon>Spiralia</taxon>
        <taxon>Lophotrochozoa</taxon>
        <taxon>Mollusca</taxon>
        <taxon>Gastropoda</taxon>
        <taxon>Heterobranchia</taxon>
        <taxon>Euthyneura</taxon>
        <taxon>Panpulmonata</taxon>
        <taxon>Hygrophila</taxon>
        <taxon>Lymnaeoidea</taxon>
        <taxon>Planorbidae</taxon>
        <taxon>Biomphalaria</taxon>
    </lineage>
</organism>
<evidence type="ECO:0000256" key="4">
    <source>
        <dbReference type="PROSITE-ProRule" id="PRU00175"/>
    </source>
</evidence>
<evidence type="ECO:0000256" key="1">
    <source>
        <dbReference type="ARBA" id="ARBA00022723"/>
    </source>
</evidence>
<gene>
    <name evidence="7" type="ORF">Bpfe_007210</name>
</gene>
<keyword evidence="3" id="KW-0862">Zinc</keyword>
<dbReference type="Gene3D" id="3.30.40.10">
    <property type="entry name" value="Zinc/RING finger domain, C3HC4 (zinc finger)"/>
    <property type="match status" value="1"/>
</dbReference>
<feature type="domain" description="RING-type" evidence="6">
    <location>
        <begin position="52"/>
        <end position="96"/>
    </location>
</feature>
<dbReference type="InterPro" id="IPR013083">
    <property type="entry name" value="Znf_RING/FYVE/PHD"/>
</dbReference>
<proteinExistence type="predicted"/>
<dbReference type="AlphaFoldDB" id="A0AAD8BZ67"/>
<reference evidence="7" key="2">
    <citation type="submission" date="2023-04" db="EMBL/GenBank/DDBJ databases">
        <authorList>
            <person name="Bu L."/>
            <person name="Lu L."/>
            <person name="Laidemitt M.R."/>
            <person name="Zhang S.M."/>
            <person name="Mutuku M."/>
            <person name="Mkoji G."/>
            <person name="Steinauer M."/>
            <person name="Loker E.S."/>
        </authorList>
    </citation>
    <scope>NUCLEOTIDE SEQUENCE</scope>
    <source>
        <strain evidence="7">KasaAsao</strain>
        <tissue evidence="7">Whole Snail</tissue>
    </source>
</reference>
<feature type="coiled-coil region" evidence="5">
    <location>
        <begin position="19"/>
        <end position="46"/>
    </location>
</feature>
<evidence type="ECO:0000256" key="3">
    <source>
        <dbReference type="ARBA" id="ARBA00022833"/>
    </source>
</evidence>
<keyword evidence="2 4" id="KW-0863">Zinc-finger</keyword>
<reference evidence="7" key="1">
    <citation type="journal article" date="2023" name="PLoS Negl. Trop. Dis.">
        <title>A genome sequence for Biomphalaria pfeifferi, the major vector snail for the human-infecting parasite Schistosoma mansoni.</title>
        <authorList>
            <person name="Bu L."/>
            <person name="Lu L."/>
            <person name="Laidemitt M.R."/>
            <person name="Zhang S.M."/>
            <person name="Mutuku M."/>
            <person name="Mkoji G."/>
            <person name="Steinauer M."/>
            <person name="Loker E.S."/>
        </authorList>
    </citation>
    <scope>NUCLEOTIDE SEQUENCE</scope>
    <source>
        <strain evidence="7">KasaAsao</strain>
    </source>
</reference>